<accession>A0A4Y7PWN0</accession>
<dbReference type="AlphaFoldDB" id="A0A4Y7PWN0"/>
<organism evidence="1 2">
    <name type="scientific">Rickenella mellea</name>
    <dbReference type="NCBI Taxonomy" id="50990"/>
    <lineage>
        <taxon>Eukaryota</taxon>
        <taxon>Fungi</taxon>
        <taxon>Dikarya</taxon>
        <taxon>Basidiomycota</taxon>
        <taxon>Agaricomycotina</taxon>
        <taxon>Agaricomycetes</taxon>
        <taxon>Hymenochaetales</taxon>
        <taxon>Rickenellaceae</taxon>
        <taxon>Rickenella</taxon>
    </lineage>
</organism>
<name>A0A4Y7PWN0_9AGAM</name>
<evidence type="ECO:0000313" key="1">
    <source>
        <dbReference type="EMBL" id="TDL19471.1"/>
    </source>
</evidence>
<sequence>MTYSILVALITATTLVLLAERLLLIELFLDRVPLSFNTFTPDPYTSPSLKAHLELLDICLVASSDGSFHSVNRSTGQLLWSTPPTSRPIARTRIGQNHTADETVRETYDIEPQTGQVFVRRGREKQAHSLSISIPELVDMSPFSFSGAEQVIFVGKKESSMVTIELDTGRVETVMDSGEIWNPSQDVAEEKTLSQVHRGEIFITRTNYQISILKRSADHPSVRFVQNLDFVTYGRTRQDDDIQALSTHATGNDNIQVLPGADLLSISAARTSLTRNGLKGLLRRKPRHLWGRQFHNPIVGLFNVVRSPSQHRPFVVSQSLYAV</sequence>
<dbReference type="EMBL" id="ML170196">
    <property type="protein sequence ID" value="TDL19471.1"/>
    <property type="molecule type" value="Genomic_DNA"/>
</dbReference>
<dbReference type="SMART" id="SM00564">
    <property type="entry name" value="PQQ"/>
    <property type="match status" value="2"/>
</dbReference>
<dbReference type="InterPro" id="IPR018391">
    <property type="entry name" value="PQQ_b-propeller_rpt"/>
</dbReference>
<evidence type="ECO:0000313" key="2">
    <source>
        <dbReference type="Proteomes" id="UP000294933"/>
    </source>
</evidence>
<dbReference type="InterPro" id="IPR015943">
    <property type="entry name" value="WD40/YVTN_repeat-like_dom_sf"/>
</dbReference>
<dbReference type="Proteomes" id="UP000294933">
    <property type="component" value="Unassembled WGS sequence"/>
</dbReference>
<reference evidence="1 2" key="1">
    <citation type="submission" date="2018-06" db="EMBL/GenBank/DDBJ databases">
        <title>A transcriptomic atlas of mushroom development highlights an independent origin of complex multicellularity.</title>
        <authorList>
            <consortium name="DOE Joint Genome Institute"/>
            <person name="Krizsan K."/>
            <person name="Almasi E."/>
            <person name="Merenyi Z."/>
            <person name="Sahu N."/>
            <person name="Viragh M."/>
            <person name="Koszo T."/>
            <person name="Mondo S."/>
            <person name="Kiss B."/>
            <person name="Balint B."/>
            <person name="Kues U."/>
            <person name="Barry K."/>
            <person name="Hegedus J.C."/>
            <person name="Henrissat B."/>
            <person name="Johnson J."/>
            <person name="Lipzen A."/>
            <person name="Ohm R."/>
            <person name="Nagy I."/>
            <person name="Pangilinan J."/>
            <person name="Yan J."/>
            <person name="Xiong Y."/>
            <person name="Grigoriev I.V."/>
            <person name="Hibbett D.S."/>
            <person name="Nagy L.G."/>
        </authorList>
    </citation>
    <scope>NUCLEOTIDE SEQUENCE [LARGE SCALE GENOMIC DNA]</scope>
    <source>
        <strain evidence="1 2">SZMC22713</strain>
    </source>
</reference>
<dbReference type="VEuPathDB" id="FungiDB:BD410DRAFT_900175"/>
<proteinExistence type="predicted"/>
<dbReference type="OrthoDB" id="63989at2759"/>
<dbReference type="Gene3D" id="2.130.10.10">
    <property type="entry name" value="YVTN repeat-like/Quinoprotein amine dehydrogenase"/>
    <property type="match status" value="1"/>
</dbReference>
<keyword evidence="2" id="KW-1185">Reference proteome</keyword>
<gene>
    <name evidence="1" type="ORF">BD410DRAFT_900175</name>
</gene>
<dbReference type="STRING" id="50990.A0A4Y7PWN0"/>
<protein>
    <recommendedName>
        <fullName evidence="3">ER membrane protein complex subunit 1</fullName>
    </recommendedName>
</protein>
<dbReference type="SUPFAM" id="SSF50998">
    <property type="entry name" value="Quinoprotein alcohol dehydrogenase-like"/>
    <property type="match status" value="1"/>
</dbReference>
<dbReference type="InterPro" id="IPR011047">
    <property type="entry name" value="Quinoprotein_ADH-like_sf"/>
</dbReference>
<evidence type="ECO:0008006" key="3">
    <source>
        <dbReference type="Google" id="ProtNLM"/>
    </source>
</evidence>